<dbReference type="NCBIfam" id="TIGR02937">
    <property type="entry name" value="sigma70-ECF"/>
    <property type="match status" value="1"/>
</dbReference>
<comment type="subunit">
    <text evidence="6">Interacts with RsgI.</text>
</comment>
<dbReference type="PANTHER" id="PTHR30385">
    <property type="entry name" value="SIGMA FACTOR F FLAGELLAR"/>
    <property type="match status" value="1"/>
</dbReference>
<organism evidence="8 9">
    <name type="scientific">Evansella tamaricis</name>
    <dbReference type="NCBI Taxonomy" id="2069301"/>
    <lineage>
        <taxon>Bacteria</taxon>
        <taxon>Bacillati</taxon>
        <taxon>Bacillota</taxon>
        <taxon>Bacilli</taxon>
        <taxon>Bacillales</taxon>
        <taxon>Bacillaceae</taxon>
        <taxon>Evansella</taxon>
    </lineage>
</organism>
<comment type="caution">
    <text evidence="8">The sequence shown here is derived from an EMBL/GenBank/DDBJ whole genome shotgun (WGS) entry which is preliminary data.</text>
</comment>
<feature type="short sequence motif" description="Polymerase core binding" evidence="6">
    <location>
        <begin position="54"/>
        <end position="67"/>
    </location>
</feature>
<evidence type="ECO:0000256" key="5">
    <source>
        <dbReference type="ARBA" id="ARBA00023163"/>
    </source>
</evidence>
<evidence type="ECO:0000256" key="3">
    <source>
        <dbReference type="ARBA" id="ARBA00023082"/>
    </source>
</evidence>
<keyword evidence="1 6" id="KW-0963">Cytoplasm</keyword>
<keyword evidence="6" id="KW-0346">Stress response</keyword>
<protein>
    <recommendedName>
        <fullName evidence="6">RNA polymerase sigma factor SigI</fullName>
    </recommendedName>
</protein>
<keyword evidence="2 6" id="KW-0805">Transcription regulation</keyword>
<keyword evidence="9" id="KW-1185">Reference proteome</keyword>
<keyword evidence="5 6" id="KW-0804">Transcription</keyword>
<feature type="domain" description="RNA polymerase sigma-70 region 2" evidence="7">
    <location>
        <begin position="28"/>
        <end position="100"/>
    </location>
</feature>
<dbReference type="InterPro" id="IPR014244">
    <property type="entry name" value="RNA_pol_sigma-I"/>
</dbReference>
<comment type="function">
    <text evidence="6">Sigma factors are initiation factors that promote the attachment of RNA polymerase to specific initiation sites and are then released.</text>
</comment>
<dbReference type="InterPro" id="IPR014284">
    <property type="entry name" value="RNA_pol_sigma-70_dom"/>
</dbReference>
<keyword evidence="3 6" id="KW-0731">Sigma factor</keyword>
<dbReference type="NCBIfam" id="TIGR02895">
    <property type="entry name" value="spore_sigI"/>
    <property type="match status" value="1"/>
</dbReference>
<dbReference type="PIRSF" id="PIRSF038953">
    <property type="entry name" value="SigI"/>
    <property type="match status" value="1"/>
</dbReference>
<feature type="DNA-binding region" description="H-T-H motif" evidence="6">
    <location>
        <begin position="198"/>
        <end position="217"/>
    </location>
</feature>
<keyword evidence="4 6" id="KW-0238">DNA-binding</keyword>
<reference evidence="8 9" key="1">
    <citation type="submission" date="2021-06" db="EMBL/GenBank/DDBJ databases">
        <title>Bacillus sp. RD4P76, an endophyte from a halophyte.</title>
        <authorList>
            <person name="Sun J.-Q."/>
        </authorList>
    </citation>
    <scope>NUCLEOTIDE SEQUENCE [LARGE SCALE GENOMIC DNA]</scope>
    <source>
        <strain evidence="8 9">CGMCC 1.15917</strain>
    </source>
</reference>
<dbReference type="EMBL" id="JAHQCS010000066">
    <property type="protein sequence ID" value="MBU9711328.1"/>
    <property type="molecule type" value="Genomic_DNA"/>
</dbReference>
<dbReference type="HAMAP" id="MF_02064">
    <property type="entry name" value="Sigma70_SigI"/>
    <property type="match status" value="1"/>
</dbReference>
<proteinExistence type="inferred from homology"/>
<dbReference type="Proteomes" id="UP000784880">
    <property type="component" value="Unassembled WGS sequence"/>
</dbReference>
<evidence type="ECO:0000313" key="9">
    <source>
        <dbReference type="Proteomes" id="UP000784880"/>
    </source>
</evidence>
<comment type="subcellular location">
    <subcellularLocation>
        <location evidence="6">Cytoplasm</location>
    </subcellularLocation>
</comment>
<sequence>MTKEQRKHTVEEVVAQIQNGNNDKKNQFIEQYIPFIRKTASKVCKRYISPSVDDEYSIALMAFDEAIQQYSPEKGSSFLAFAALVVKRRVIDYIRYEQRRRVSLSIDYTEEDKENMENAAEVHASVKNYEHHLESQYRRDEIIQLQEKLRIYDISLSDVSKQSPKHKDARENMLQIANCVVGEEEMRLYLIEKKRLPMKELSKRISMSRKTIERNRKYIIALCVILMEDFQYLRDYLKGWLS</sequence>
<dbReference type="InterPro" id="IPR007627">
    <property type="entry name" value="RNA_pol_sigma70_r2"/>
</dbReference>
<comment type="similarity">
    <text evidence="6">Belongs to the sigma-70 factor family. SigI subfamily.</text>
</comment>
<name>A0ABS6JCC7_9BACI</name>
<evidence type="ECO:0000256" key="2">
    <source>
        <dbReference type="ARBA" id="ARBA00023015"/>
    </source>
</evidence>
<accession>A0ABS6JCC7</accession>
<dbReference type="RefSeq" id="WP_217065217.1">
    <property type="nucleotide sequence ID" value="NZ_JAHQCS010000066.1"/>
</dbReference>
<evidence type="ECO:0000256" key="1">
    <source>
        <dbReference type="ARBA" id="ARBA00022490"/>
    </source>
</evidence>
<evidence type="ECO:0000256" key="6">
    <source>
        <dbReference type="HAMAP-Rule" id="MF_02064"/>
    </source>
</evidence>
<dbReference type="PANTHER" id="PTHR30385:SF6">
    <property type="entry name" value="RNA POLYMERASE SIGMA FACTOR SIGI"/>
    <property type="match status" value="1"/>
</dbReference>
<comment type="activity regulation">
    <text evidence="6">Negatively regulated by the anti-sigma-I factor RsgI.</text>
</comment>
<evidence type="ECO:0000256" key="4">
    <source>
        <dbReference type="ARBA" id="ARBA00023125"/>
    </source>
</evidence>
<evidence type="ECO:0000259" key="7">
    <source>
        <dbReference type="Pfam" id="PF04542"/>
    </source>
</evidence>
<dbReference type="Pfam" id="PF04542">
    <property type="entry name" value="Sigma70_r2"/>
    <property type="match status" value="1"/>
</dbReference>
<evidence type="ECO:0000313" key="8">
    <source>
        <dbReference type="EMBL" id="MBU9711328.1"/>
    </source>
</evidence>
<gene>
    <name evidence="6 8" type="primary">sigI</name>
    <name evidence="8" type="ORF">KS419_06250</name>
</gene>